<protein>
    <submittedName>
        <fullName evidence="1">Uncharacterized protein</fullName>
    </submittedName>
</protein>
<comment type="caution">
    <text evidence="1">The sequence shown here is derived from an EMBL/GenBank/DDBJ whole genome shotgun (WGS) entry which is preliminary data.</text>
</comment>
<dbReference type="EMBL" id="CAJEWN010000180">
    <property type="protein sequence ID" value="CAD2171275.1"/>
    <property type="molecule type" value="Genomic_DNA"/>
</dbReference>
<proteinExistence type="predicted"/>
<dbReference type="Proteomes" id="UP000580250">
    <property type="component" value="Unassembled WGS sequence"/>
</dbReference>
<dbReference type="AlphaFoldDB" id="A0A6V7V8I5"/>
<reference evidence="1 2" key="1">
    <citation type="submission" date="2020-08" db="EMBL/GenBank/DDBJ databases">
        <authorList>
            <person name="Koutsovoulos G."/>
            <person name="Danchin GJ E."/>
        </authorList>
    </citation>
    <scope>NUCLEOTIDE SEQUENCE [LARGE SCALE GENOMIC DNA]</scope>
</reference>
<sequence length="171" mass="19829">MHRTVLFDENKTSKIPLQINSNRAFMKFCNKNSECFLTFAMNYLFANHQGNRTCPITFPNQFTIYSENEKNAIEIFKILTSGATNFSSVCCSYNALLHDLIVQHIETSKDLTKIVKEIEFRGFIGPTHTNRIINYQLSNKYIPAIYNKQVSCTYINQNNVPVFQIIIKRIN</sequence>
<gene>
    <name evidence="1" type="ORF">MENT_LOCUS22736</name>
</gene>
<organism evidence="1 2">
    <name type="scientific">Meloidogyne enterolobii</name>
    <name type="common">Root-knot nematode worm</name>
    <name type="synonym">Meloidogyne mayaguensis</name>
    <dbReference type="NCBI Taxonomy" id="390850"/>
    <lineage>
        <taxon>Eukaryota</taxon>
        <taxon>Metazoa</taxon>
        <taxon>Ecdysozoa</taxon>
        <taxon>Nematoda</taxon>
        <taxon>Chromadorea</taxon>
        <taxon>Rhabditida</taxon>
        <taxon>Tylenchina</taxon>
        <taxon>Tylenchomorpha</taxon>
        <taxon>Tylenchoidea</taxon>
        <taxon>Meloidogynidae</taxon>
        <taxon>Meloidogyninae</taxon>
        <taxon>Meloidogyne</taxon>
    </lineage>
</organism>
<name>A0A6V7V8I5_MELEN</name>
<accession>A0A6V7V8I5</accession>
<evidence type="ECO:0000313" key="1">
    <source>
        <dbReference type="EMBL" id="CAD2171275.1"/>
    </source>
</evidence>
<evidence type="ECO:0000313" key="2">
    <source>
        <dbReference type="Proteomes" id="UP000580250"/>
    </source>
</evidence>